<accession>A0A411HI36</accession>
<feature type="compositionally biased region" description="Gly residues" evidence="6">
    <location>
        <begin position="64"/>
        <end position="79"/>
    </location>
</feature>
<evidence type="ECO:0000256" key="2">
    <source>
        <dbReference type="ARBA" id="ARBA00009477"/>
    </source>
</evidence>
<dbReference type="Pfam" id="PF25989">
    <property type="entry name" value="YknX_C"/>
    <property type="match status" value="1"/>
</dbReference>
<evidence type="ECO:0000259" key="11">
    <source>
        <dbReference type="Pfam" id="PF25989"/>
    </source>
</evidence>
<dbReference type="InterPro" id="IPR058625">
    <property type="entry name" value="MdtA-like_BSH"/>
</dbReference>
<sequence length="499" mass="51945">MTSPPNHPLDSYRDSSRRGQQSAPRRWWLWLLAAVVIAVIVYFVFLRHASTPSTGQPSAAAGAGAPGGGGGRRGGGAGMGQQATPVGATVVKPADVNVFLTALGTVTPLNTVTVRTQISGQLLRVQFQEGQLVKQGDLLAEVDPRPYQAQLAQYEGQLARDQALLKNARIDLDRYQTLVKQDSAPEQQLATQQALVEQYIGTVKTDQAQIDGVKLNLIYARITAPIGGRVGLRQVDPGNYVQTGDTNGIVVITQLSPVNVVFTLPEDNIPTVLKSFNAGNKLVVAAYDRSLTTKLADGNLASVDNQIDATTGTVKLKAQFANTDESLFANQFVNVKMLTNTLHDALVIPSSAIERGTQGTYVYVLKDDHTVTARVVTLGPTEGEQVAVLTGVTKGETVVSDGADRLREGAAVTLPNEQPAAAVPAVQPAADGTIPRKPGEGRHRPQNGAAPAANPAAAAPEKTPGASTPPGNAPTGNTPPANSSGANPPAASAPGGSGT</sequence>
<feature type="domain" description="Multidrug resistance protein MdtA-like barrel-sandwich hybrid" evidence="9">
    <location>
        <begin position="110"/>
        <end position="253"/>
    </location>
</feature>
<evidence type="ECO:0000256" key="5">
    <source>
        <dbReference type="ARBA" id="ARBA00023136"/>
    </source>
</evidence>
<dbReference type="Proteomes" id="UP000291562">
    <property type="component" value="Chromosome"/>
</dbReference>
<dbReference type="InterPro" id="IPR058626">
    <property type="entry name" value="MdtA-like_b-barrel"/>
</dbReference>
<feature type="domain" description="Multidrug resistance protein MdtA-like beta-barrel" evidence="10">
    <location>
        <begin position="257"/>
        <end position="338"/>
    </location>
</feature>
<dbReference type="SUPFAM" id="SSF111369">
    <property type="entry name" value="HlyD-like secretion proteins"/>
    <property type="match status" value="1"/>
</dbReference>
<keyword evidence="3" id="KW-1003">Cell membrane</keyword>
<dbReference type="Pfam" id="PF25876">
    <property type="entry name" value="HH_MFP_RND"/>
    <property type="match status" value="1"/>
</dbReference>
<dbReference type="PANTHER" id="PTHR30469:SF12">
    <property type="entry name" value="MULTIDRUG RESISTANCE PROTEIN MDTA"/>
    <property type="match status" value="1"/>
</dbReference>
<protein>
    <submittedName>
        <fullName evidence="12">MdtA/MuxA family multidrug efflux RND transporter periplasmic adaptor subunit</fullName>
    </submittedName>
</protein>
<evidence type="ECO:0000313" key="13">
    <source>
        <dbReference type="Proteomes" id="UP000291562"/>
    </source>
</evidence>
<dbReference type="Gene3D" id="1.10.287.470">
    <property type="entry name" value="Helix hairpin bin"/>
    <property type="match status" value="1"/>
</dbReference>
<keyword evidence="7" id="KW-1133">Transmembrane helix</keyword>
<name>A0A411HI36_9GAMM</name>
<feature type="domain" description="Multidrug resistance protein MdtA-like alpha-helical hairpin" evidence="8">
    <location>
        <begin position="150"/>
        <end position="220"/>
    </location>
</feature>
<dbReference type="RefSeq" id="WP_129832434.1">
    <property type="nucleotide sequence ID" value="NZ_CP035704.1"/>
</dbReference>
<gene>
    <name evidence="12" type="primary">mdtA</name>
    <name evidence="12" type="ORF">ELE36_07255</name>
</gene>
<dbReference type="InterPro" id="IPR058624">
    <property type="entry name" value="MdtA-like_HH"/>
</dbReference>
<dbReference type="Gene3D" id="2.40.30.170">
    <property type="match status" value="1"/>
</dbReference>
<evidence type="ECO:0000259" key="9">
    <source>
        <dbReference type="Pfam" id="PF25917"/>
    </source>
</evidence>
<dbReference type="Pfam" id="PF25917">
    <property type="entry name" value="BSH_RND"/>
    <property type="match status" value="1"/>
</dbReference>
<evidence type="ECO:0000313" key="12">
    <source>
        <dbReference type="EMBL" id="QBB70175.1"/>
    </source>
</evidence>
<comment type="subcellular location">
    <subcellularLocation>
        <location evidence="1">Cell membrane</location>
    </subcellularLocation>
</comment>
<dbReference type="InterPro" id="IPR006143">
    <property type="entry name" value="RND_pump_MFP"/>
</dbReference>
<proteinExistence type="inferred from homology"/>
<organism evidence="12 13">
    <name type="scientific">Pseudolysobacter antarcticus</name>
    <dbReference type="NCBI Taxonomy" id="2511995"/>
    <lineage>
        <taxon>Bacteria</taxon>
        <taxon>Pseudomonadati</taxon>
        <taxon>Pseudomonadota</taxon>
        <taxon>Gammaproteobacteria</taxon>
        <taxon>Lysobacterales</taxon>
        <taxon>Rhodanobacteraceae</taxon>
        <taxon>Pseudolysobacter</taxon>
    </lineage>
</organism>
<evidence type="ECO:0000259" key="8">
    <source>
        <dbReference type="Pfam" id="PF25876"/>
    </source>
</evidence>
<dbReference type="Gene3D" id="2.40.50.100">
    <property type="match status" value="1"/>
</dbReference>
<evidence type="ECO:0000256" key="1">
    <source>
        <dbReference type="ARBA" id="ARBA00004236"/>
    </source>
</evidence>
<feature type="transmembrane region" description="Helical" evidence="7">
    <location>
        <begin position="27"/>
        <end position="46"/>
    </location>
</feature>
<dbReference type="InterPro" id="IPR058637">
    <property type="entry name" value="YknX-like_C"/>
</dbReference>
<dbReference type="PANTHER" id="PTHR30469">
    <property type="entry name" value="MULTIDRUG RESISTANCE PROTEIN MDTA"/>
    <property type="match status" value="1"/>
</dbReference>
<dbReference type="Gene3D" id="2.40.420.20">
    <property type="match status" value="1"/>
</dbReference>
<feature type="compositionally biased region" description="Low complexity" evidence="6">
    <location>
        <begin position="418"/>
        <end position="430"/>
    </location>
</feature>
<evidence type="ECO:0000259" key="10">
    <source>
        <dbReference type="Pfam" id="PF25944"/>
    </source>
</evidence>
<keyword evidence="5 7" id="KW-0472">Membrane</keyword>
<feature type="region of interest" description="Disordered" evidence="6">
    <location>
        <begin position="52"/>
        <end position="82"/>
    </location>
</feature>
<evidence type="ECO:0000256" key="3">
    <source>
        <dbReference type="ARBA" id="ARBA00022475"/>
    </source>
</evidence>
<feature type="region of interest" description="Disordered" evidence="6">
    <location>
        <begin position="413"/>
        <end position="499"/>
    </location>
</feature>
<dbReference type="AlphaFoldDB" id="A0A411HI36"/>
<dbReference type="GO" id="GO:0015562">
    <property type="term" value="F:efflux transmembrane transporter activity"/>
    <property type="evidence" value="ECO:0007669"/>
    <property type="project" value="TreeGrafter"/>
</dbReference>
<keyword evidence="13" id="KW-1185">Reference proteome</keyword>
<feature type="domain" description="YknX-like C-terminal permuted SH3-like" evidence="11">
    <location>
        <begin position="345"/>
        <end position="413"/>
    </location>
</feature>
<evidence type="ECO:0000256" key="4">
    <source>
        <dbReference type="ARBA" id="ARBA00022519"/>
    </source>
</evidence>
<dbReference type="NCBIfam" id="NF008589">
    <property type="entry name" value="PRK11556.1"/>
    <property type="match status" value="1"/>
</dbReference>
<reference evidence="12 13" key="1">
    <citation type="submission" date="2019-01" db="EMBL/GenBank/DDBJ databases">
        <title>Pseudolysobacter antarctica gen. nov., sp. nov., isolated from Fildes Peninsula, Antarctica.</title>
        <authorList>
            <person name="Wei Z."/>
            <person name="Peng F."/>
        </authorList>
    </citation>
    <scope>NUCLEOTIDE SEQUENCE [LARGE SCALE GENOMIC DNA]</scope>
    <source>
        <strain evidence="12 13">AQ6-296</strain>
    </source>
</reference>
<evidence type="ECO:0000256" key="7">
    <source>
        <dbReference type="SAM" id="Phobius"/>
    </source>
</evidence>
<feature type="compositionally biased region" description="Low complexity" evidence="6">
    <location>
        <begin position="449"/>
        <end position="460"/>
    </location>
</feature>
<dbReference type="EMBL" id="CP035704">
    <property type="protein sequence ID" value="QBB70175.1"/>
    <property type="molecule type" value="Genomic_DNA"/>
</dbReference>
<dbReference type="OrthoDB" id="9783047at2"/>
<feature type="compositionally biased region" description="Low complexity" evidence="6">
    <location>
        <begin position="468"/>
        <end position="499"/>
    </location>
</feature>
<dbReference type="Pfam" id="PF25944">
    <property type="entry name" value="Beta-barrel_RND"/>
    <property type="match status" value="1"/>
</dbReference>
<keyword evidence="4" id="KW-0997">Cell inner membrane</keyword>
<dbReference type="NCBIfam" id="TIGR01730">
    <property type="entry name" value="RND_mfp"/>
    <property type="match status" value="1"/>
</dbReference>
<dbReference type="KEGG" id="xbc:ELE36_07255"/>
<comment type="similarity">
    <text evidence="2">Belongs to the membrane fusion protein (MFP) (TC 8.A.1) family.</text>
</comment>
<dbReference type="GO" id="GO:1990281">
    <property type="term" value="C:efflux pump complex"/>
    <property type="evidence" value="ECO:0007669"/>
    <property type="project" value="TreeGrafter"/>
</dbReference>
<keyword evidence="7" id="KW-0812">Transmembrane</keyword>
<evidence type="ECO:0000256" key="6">
    <source>
        <dbReference type="SAM" id="MobiDB-lite"/>
    </source>
</evidence>